<sequence>MLKSIEIFQTDPNDWEFLALTQSMKVYSEGFSIRDVLSVKFDNASGGQVGVSANKPEVNDPYYRLCPIKMGGASWYSIEYEVPGAALSNVDQIIPCLDAASLKSVALFAVLRIFYENGRSEDISSAQIELRRDRRRQSFPISLGDIPARADQVKAVRVIFFVEARDVDIDIYGLTMATIEAAKTPDSIDTITRLRKAHQGGARSMQLLHLDAAKDAWTGTAQKHRPIKKSIFLDFQPGEDRQMKVAQKRGCLAVDFAKTASGGWRNLEFRFKRVRNTGTIMAALYAKGRATPELEANLVLRSYDKKMNIEDTPIPVSVPLFPKDGSLLRMIDLSPLLTDKWHVHHFGIMVFLPPEAKVLEIEEMDVFIFDREVI</sequence>
<dbReference type="EMBL" id="JAMQGO010000013">
    <property type="protein sequence ID" value="MCM2563600.1"/>
    <property type="molecule type" value="Genomic_DNA"/>
</dbReference>
<reference evidence="1" key="1">
    <citation type="submission" date="2022-06" db="EMBL/GenBank/DDBJ databases">
        <title>Lutimaribacter sp. EGI FJ00013, a novel bacterium isolated from a salt lake sediment enrichment.</title>
        <authorList>
            <person name="Gao L."/>
            <person name="Fang B.-Z."/>
            <person name="Li W.-J."/>
        </authorList>
    </citation>
    <scope>NUCLEOTIDE SEQUENCE</scope>
    <source>
        <strain evidence="1">EGI FJ00013</strain>
    </source>
</reference>
<organism evidence="1 2">
    <name type="scientific">Lutimaribacter degradans</name>
    <dbReference type="NCBI Taxonomy" id="2945989"/>
    <lineage>
        <taxon>Bacteria</taxon>
        <taxon>Pseudomonadati</taxon>
        <taxon>Pseudomonadota</taxon>
        <taxon>Alphaproteobacteria</taxon>
        <taxon>Rhodobacterales</taxon>
        <taxon>Roseobacteraceae</taxon>
        <taxon>Lutimaribacter</taxon>
    </lineage>
</organism>
<evidence type="ECO:0000313" key="1">
    <source>
        <dbReference type="EMBL" id="MCM2563600.1"/>
    </source>
</evidence>
<dbReference type="Proteomes" id="UP001203036">
    <property type="component" value="Unassembled WGS sequence"/>
</dbReference>
<name>A0ACC6A0K1_9RHOB</name>
<accession>A0ACC6A0K1</accession>
<gene>
    <name evidence="1" type="ORF">M8744_15695</name>
</gene>
<evidence type="ECO:0000313" key="2">
    <source>
        <dbReference type="Proteomes" id="UP001203036"/>
    </source>
</evidence>
<keyword evidence="2" id="KW-1185">Reference proteome</keyword>
<protein>
    <submittedName>
        <fullName evidence="1">Uncharacterized protein</fullName>
    </submittedName>
</protein>
<proteinExistence type="predicted"/>
<comment type="caution">
    <text evidence="1">The sequence shown here is derived from an EMBL/GenBank/DDBJ whole genome shotgun (WGS) entry which is preliminary data.</text>
</comment>